<name>A0A8S3YV71_9EUPU</name>
<feature type="non-terminal residue" evidence="4">
    <location>
        <position position="107"/>
    </location>
</feature>
<evidence type="ECO:0000313" key="5">
    <source>
        <dbReference type="Proteomes" id="UP000678393"/>
    </source>
</evidence>
<comment type="similarity">
    <text evidence="1">Belongs to the eukaryotic ribosomal protein eL24 family.</text>
</comment>
<comment type="caution">
    <text evidence="4">The sequence shown here is derived from an EMBL/GenBank/DDBJ whole genome shotgun (WGS) entry which is preliminary data.</text>
</comment>
<feature type="compositionally biased region" description="Basic residues" evidence="2">
    <location>
        <begin position="61"/>
        <end position="83"/>
    </location>
</feature>
<proteinExistence type="inferred from homology"/>
<dbReference type="SUPFAM" id="SSF57716">
    <property type="entry name" value="Glucocorticoid receptor-like (DNA-binding domain)"/>
    <property type="match status" value="1"/>
</dbReference>
<dbReference type="Proteomes" id="UP000678393">
    <property type="component" value="Unassembled WGS sequence"/>
</dbReference>
<dbReference type="InterPro" id="IPR038630">
    <property type="entry name" value="L24e/L24_sf"/>
</dbReference>
<reference evidence="4" key="1">
    <citation type="submission" date="2021-04" db="EMBL/GenBank/DDBJ databases">
        <authorList>
            <consortium name="Molecular Ecology Group"/>
        </authorList>
    </citation>
    <scope>NUCLEOTIDE SEQUENCE</scope>
</reference>
<evidence type="ECO:0000313" key="4">
    <source>
        <dbReference type="EMBL" id="CAG5119221.1"/>
    </source>
</evidence>
<evidence type="ECO:0000256" key="1">
    <source>
        <dbReference type="ARBA" id="ARBA00005647"/>
    </source>
</evidence>
<organism evidence="4 5">
    <name type="scientific">Candidula unifasciata</name>
    <dbReference type="NCBI Taxonomy" id="100452"/>
    <lineage>
        <taxon>Eukaryota</taxon>
        <taxon>Metazoa</taxon>
        <taxon>Spiralia</taxon>
        <taxon>Lophotrochozoa</taxon>
        <taxon>Mollusca</taxon>
        <taxon>Gastropoda</taxon>
        <taxon>Heterobranchia</taxon>
        <taxon>Euthyneura</taxon>
        <taxon>Panpulmonata</taxon>
        <taxon>Eupulmonata</taxon>
        <taxon>Stylommatophora</taxon>
        <taxon>Helicina</taxon>
        <taxon>Helicoidea</taxon>
        <taxon>Geomitridae</taxon>
        <taxon>Candidula</taxon>
    </lineage>
</organism>
<dbReference type="AlphaFoldDB" id="A0A8S3YV71"/>
<dbReference type="Pfam" id="PF01246">
    <property type="entry name" value="Ribosomal_L24e"/>
    <property type="match status" value="1"/>
</dbReference>
<evidence type="ECO:0000256" key="2">
    <source>
        <dbReference type="SAM" id="MobiDB-lite"/>
    </source>
</evidence>
<feature type="domain" description="Large ribosomal subunit protein eL24-related N-terminal" evidence="3">
    <location>
        <begin position="1"/>
        <end position="42"/>
    </location>
</feature>
<dbReference type="Gene3D" id="6.10.250.1270">
    <property type="match status" value="1"/>
</dbReference>
<dbReference type="EMBL" id="CAJHNH020000669">
    <property type="protein sequence ID" value="CAG5119221.1"/>
    <property type="molecule type" value="Genomic_DNA"/>
</dbReference>
<keyword evidence="5" id="KW-1185">Reference proteome</keyword>
<dbReference type="OrthoDB" id="1727108at2759"/>
<protein>
    <recommendedName>
        <fullName evidence="3">Large ribosomal subunit protein eL24-related N-terminal domain-containing protein</fullName>
    </recommendedName>
</protein>
<dbReference type="InterPro" id="IPR000988">
    <property type="entry name" value="Ribosomal_eL24-rel_N"/>
</dbReference>
<gene>
    <name evidence="4" type="ORF">CUNI_LOCUS4779</name>
</gene>
<feature type="region of interest" description="Disordered" evidence="2">
    <location>
        <begin position="58"/>
        <end position="107"/>
    </location>
</feature>
<evidence type="ECO:0000259" key="3">
    <source>
        <dbReference type="Pfam" id="PF01246"/>
    </source>
</evidence>
<sequence length="107" mass="12256">IKLCSYNGHKIYPGYDNRLVKVDARIFNLLSHKCERSHMMKLTQKFQRDMIGVNLNDNLAKRNHKPGSLQRKVKVKEARKKTTKPAPVKQAKQPMAKALSVGGNRLM</sequence>
<accession>A0A8S3YV71</accession>
<dbReference type="Gene3D" id="2.30.170.20">
    <property type="entry name" value="Ribosomal protein L24e"/>
    <property type="match status" value="1"/>
</dbReference>